<keyword evidence="2" id="KW-0520">NAD</keyword>
<accession>A0A0W8IAA6</accession>
<keyword evidence="2" id="KW-1003">Cell membrane</keyword>
<evidence type="ECO:0000256" key="1">
    <source>
        <dbReference type="ARBA" id="ARBA00005698"/>
    </source>
</evidence>
<dbReference type="EC" id="7.1.1.-" evidence="2"/>
<dbReference type="GO" id="GO:0005886">
    <property type="term" value="C:plasma membrane"/>
    <property type="evidence" value="ECO:0007669"/>
    <property type="project" value="UniProtKB-SubCell"/>
</dbReference>
<organism evidence="4 5">
    <name type="scientific">Serinicoccus chungangensis</name>
    <dbReference type="NCBI Taxonomy" id="767452"/>
    <lineage>
        <taxon>Bacteria</taxon>
        <taxon>Bacillati</taxon>
        <taxon>Actinomycetota</taxon>
        <taxon>Actinomycetes</taxon>
        <taxon>Micrococcales</taxon>
        <taxon>Ornithinimicrobiaceae</taxon>
        <taxon>Serinicoccus</taxon>
    </lineage>
</organism>
<gene>
    <name evidence="4" type="ORF">AVL62_11915</name>
</gene>
<feature type="transmembrane region" description="Helical" evidence="2">
    <location>
        <begin position="31"/>
        <end position="49"/>
    </location>
</feature>
<comment type="similarity">
    <text evidence="1 2">Belongs to the complex I subunit 6 family.</text>
</comment>
<protein>
    <recommendedName>
        <fullName evidence="2">NADH-quinone oxidoreductase subunit J</fullName>
        <ecNumber evidence="2">7.1.1.-</ecNumber>
    </recommendedName>
</protein>
<dbReference type="GO" id="GO:0008137">
    <property type="term" value="F:NADH dehydrogenase (ubiquinone) activity"/>
    <property type="evidence" value="ECO:0007669"/>
    <property type="project" value="UniProtKB-UniRule"/>
</dbReference>
<proteinExistence type="inferred from homology"/>
<dbReference type="PANTHER" id="PTHR33269:SF17">
    <property type="entry name" value="NADH-UBIQUINONE OXIDOREDUCTASE CHAIN 6"/>
    <property type="match status" value="1"/>
</dbReference>
<name>A0A0W8IAA6_9MICO</name>
<comment type="caution">
    <text evidence="4">The sequence shown here is derived from an EMBL/GenBank/DDBJ whole genome shotgun (WGS) entry which is preliminary data.</text>
</comment>
<keyword evidence="2" id="KW-0472">Membrane</keyword>
<feature type="transmembrane region" description="Helical" evidence="2">
    <location>
        <begin position="92"/>
        <end position="115"/>
    </location>
</feature>
<comment type="subcellular location">
    <subcellularLocation>
        <location evidence="2">Cell membrane</location>
        <topology evidence="2">Multi-pass membrane protein</topology>
    </subcellularLocation>
</comment>
<dbReference type="Proteomes" id="UP000054837">
    <property type="component" value="Unassembled WGS sequence"/>
</dbReference>
<keyword evidence="2" id="KW-0874">Quinone</keyword>
<reference evidence="4 5" key="1">
    <citation type="submission" date="2015-12" db="EMBL/GenBank/DDBJ databases">
        <title>Serinicoccus chungangenesis strain CD08_5 genome sequencing and assembly.</title>
        <authorList>
            <person name="Chander A.M."/>
            <person name="Kaur G."/>
            <person name="Nair G.R."/>
            <person name="Dhawan D.K."/>
            <person name="Kochhar R.K."/>
            <person name="Mayilraj S."/>
            <person name="Bhadada S.K."/>
        </authorList>
    </citation>
    <scope>NUCLEOTIDE SEQUENCE [LARGE SCALE GENOMIC DNA]</scope>
    <source>
        <strain evidence="4 5">CD08_5</strain>
    </source>
</reference>
<dbReference type="AlphaFoldDB" id="A0A0W8IAA6"/>
<comment type="catalytic activity">
    <reaction evidence="2">
        <text>a quinone + NADH + 5 H(+)(in) = a quinol + NAD(+) + 4 H(+)(out)</text>
        <dbReference type="Rhea" id="RHEA:57888"/>
        <dbReference type="ChEBI" id="CHEBI:15378"/>
        <dbReference type="ChEBI" id="CHEBI:24646"/>
        <dbReference type="ChEBI" id="CHEBI:57540"/>
        <dbReference type="ChEBI" id="CHEBI:57945"/>
        <dbReference type="ChEBI" id="CHEBI:132124"/>
    </reaction>
</comment>
<dbReference type="PANTHER" id="PTHR33269">
    <property type="entry name" value="NADH-UBIQUINONE OXIDOREDUCTASE CHAIN 6"/>
    <property type="match status" value="1"/>
</dbReference>
<comment type="function">
    <text evidence="2">NDH-1 shuttles electrons from NADH, via FMN and iron-sulfur (Fe-S) centers, to quinones in the respiratory chain. Couples the redox reaction to proton translocation (for every two electrons transferred, four hydrogen ions are translocated across the cytoplasmic membrane), and thus conserves the redox energy in a proton gradient.</text>
</comment>
<evidence type="ECO:0000256" key="2">
    <source>
        <dbReference type="RuleBase" id="RU004429"/>
    </source>
</evidence>
<dbReference type="RefSeq" id="WP_058890580.1">
    <property type="nucleotide sequence ID" value="NZ_BAABLU010000002.1"/>
</dbReference>
<keyword evidence="5" id="KW-1185">Reference proteome</keyword>
<feature type="transmembrane region" description="Helical" evidence="2">
    <location>
        <begin position="55"/>
        <end position="80"/>
    </location>
</feature>
<dbReference type="InterPro" id="IPR042106">
    <property type="entry name" value="Nuo/plastoQ_OxRdtase_6_NuoJ"/>
</dbReference>
<keyword evidence="2" id="KW-0812">Transmembrane</keyword>
<dbReference type="OrthoDB" id="5244096at2"/>
<feature type="region of interest" description="Disordered" evidence="3">
    <location>
        <begin position="163"/>
        <end position="186"/>
    </location>
</feature>
<feature type="transmembrane region" description="Helical" evidence="2">
    <location>
        <begin position="6"/>
        <end position="24"/>
    </location>
</feature>
<dbReference type="GO" id="GO:0048038">
    <property type="term" value="F:quinone binding"/>
    <property type="evidence" value="ECO:0007669"/>
    <property type="project" value="UniProtKB-UniRule"/>
</dbReference>
<dbReference type="Pfam" id="PF00499">
    <property type="entry name" value="Oxidored_q3"/>
    <property type="match status" value="1"/>
</dbReference>
<dbReference type="InterPro" id="IPR001457">
    <property type="entry name" value="NADH_UbQ/plastoQ_OxRdtase_su6"/>
</dbReference>
<sequence>MSGPDVLLLAVGLLTAGAATLSVTSRQVLHAALWLVVTLGGLAGCYLVLGAELVALVQLLVYVGAVVVLVLFALMLTRAGGVPVVTGVPQRVAAGLVGAGTTVVLGGALLSAYGWGSVAIDGGSSTEVAATIFGTDVWPFELLSVLLLMALVAAVAVARAPVGGQDDPRQRPDPPADVEAVQGERP</sequence>
<evidence type="ECO:0000256" key="3">
    <source>
        <dbReference type="SAM" id="MobiDB-lite"/>
    </source>
</evidence>
<evidence type="ECO:0000313" key="5">
    <source>
        <dbReference type="Proteomes" id="UP000054837"/>
    </source>
</evidence>
<evidence type="ECO:0000313" key="4">
    <source>
        <dbReference type="EMBL" id="KUG56834.1"/>
    </source>
</evidence>
<keyword evidence="2" id="KW-1133">Transmembrane helix</keyword>
<feature type="transmembrane region" description="Helical" evidence="2">
    <location>
        <begin position="142"/>
        <end position="162"/>
    </location>
</feature>
<dbReference type="STRING" id="767452.AVL62_11915"/>
<dbReference type="Gene3D" id="1.20.120.1200">
    <property type="entry name" value="NADH-ubiquinone/plastoquinone oxidoreductase chain 6, subunit NuoJ"/>
    <property type="match status" value="1"/>
</dbReference>
<dbReference type="EMBL" id="LQBL01000011">
    <property type="protein sequence ID" value="KUG56834.1"/>
    <property type="molecule type" value="Genomic_DNA"/>
</dbReference>